<sequence length="587" mass="66425">MDQSTDHALPELLPETKPDSVQRPFWEEMFPQAMEELKSTRDEPVKLAGTSNSIRATTGWVEIVNVLETARARYYGYSGFIGFWKRAGHKATDHADDGKMLLSLLPNSEYSSIIHCVFDVIYDAAKRAAKIREEIETSLRQFREKLEDVESIVAVYINEDEIVTAALNVLVSILQAIEDIVAYYWANKGLEKLKEMQLGQVKMVKQQTRLADTQLQINESGRRIATEQQRLASANTRNAAANEANAAANMANATISAFALNAFDRLSQEYLTVMSERERALRHNTQLLVANARLVSELKSERSRSRDRRPPLGPPRISQPRLLRIVNSDLDIDISNAEEIDMDFISDSAALVNRRYQGRAEQLVGDPKFRQWVVKTCSTELLIHGNMRPSRTSVTPLSLFVASIVRSLRNVDRFYAVAFFCGQHTDLDDPLTGGTGLIKSLIAQLLDQHRFDDPDLGHVAKEVNLLLLERDSANIDELCQLFVVLVRQLRRDTTLFVVLDSVNLYEGEEFMHDMHVDRVLYDILSLTRDKKVKTHVKILLASPTDTNIISAGFQQKDKLSMSGRLSVDKHFSDRRLSQSFQDTLDSS</sequence>
<dbReference type="PANTHER" id="PTHR40619:SF3">
    <property type="entry name" value="FUNGAL STAND N-TERMINAL GOODBYE DOMAIN-CONTAINING PROTEIN"/>
    <property type="match status" value="1"/>
</dbReference>
<dbReference type="AlphaFoldDB" id="A0A9W8RQ82"/>
<gene>
    <name evidence="3" type="ORF">NW762_012609</name>
</gene>
<proteinExistence type="predicted"/>
<keyword evidence="1" id="KW-0175">Coiled coil</keyword>
<dbReference type="Proteomes" id="UP001152049">
    <property type="component" value="Unassembled WGS sequence"/>
</dbReference>
<comment type="caution">
    <text evidence="3">The sequence shown here is derived from an EMBL/GenBank/DDBJ whole genome shotgun (WGS) entry which is preliminary data.</text>
</comment>
<evidence type="ECO:0000313" key="3">
    <source>
        <dbReference type="EMBL" id="KAJ4248771.1"/>
    </source>
</evidence>
<keyword evidence="4" id="KW-1185">Reference proteome</keyword>
<dbReference type="EMBL" id="JAOQAZ010000035">
    <property type="protein sequence ID" value="KAJ4248771.1"/>
    <property type="molecule type" value="Genomic_DNA"/>
</dbReference>
<dbReference type="OrthoDB" id="5419927at2759"/>
<evidence type="ECO:0000256" key="2">
    <source>
        <dbReference type="SAM" id="MobiDB-lite"/>
    </source>
</evidence>
<evidence type="ECO:0000313" key="4">
    <source>
        <dbReference type="Proteomes" id="UP001152049"/>
    </source>
</evidence>
<feature type="coiled-coil region" evidence="1">
    <location>
        <begin position="132"/>
        <end position="159"/>
    </location>
</feature>
<accession>A0A9W8RQ82</accession>
<name>A0A9W8RQ82_9HYPO</name>
<feature type="region of interest" description="Disordered" evidence="2">
    <location>
        <begin position="299"/>
        <end position="318"/>
    </location>
</feature>
<protein>
    <submittedName>
        <fullName evidence="3">Uncharacterized protein</fullName>
    </submittedName>
</protein>
<evidence type="ECO:0000256" key="1">
    <source>
        <dbReference type="SAM" id="Coils"/>
    </source>
</evidence>
<dbReference type="PANTHER" id="PTHR40619">
    <property type="entry name" value="FUNGAL STAND N-TERMINAL GOODBYE DOMAIN-CONTAINING PROTEIN"/>
    <property type="match status" value="1"/>
</dbReference>
<organism evidence="3 4">
    <name type="scientific">Fusarium torreyae</name>
    <dbReference type="NCBI Taxonomy" id="1237075"/>
    <lineage>
        <taxon>Eukaryota</taxon>
        <taxon>Fungi</taxon>
        <taxon>Dikarya</taxon>
        <taxon>Ascomycota</taxon>
        <taxon>Pezizomycotina</taxon>
        <taxon>Sordariomycetes</taxon>
        <taxon>Hypocreomycetidae</taxon>
        <taxon>Hypocreales</taxon>
        <taxon>Nectriaceae</taxon>
        <taxon>Fusarium</taxon>
    </lineage>
</organism>
<feature type="compositionally biased region" description="Basic and acidic residues" evidence="2">
    <location>
        <begin position="299"/>
        <end position="310"/>
    </location>
</feature>
<reference evidence="3" key="1">
    <citation type="submission" date="2022-09" db="EMBL/GenBank/DDBJ databases">
        <title>Fusarium specimens isolated from Avocado Roots.</title>
        <authorList>
            <person name="Stajich J."/>
            <person name="Roper C."/>
            <person name="Heimlech-Rivalta G."/>
        </authorList>
    </citation>
    <scope>NUCLEOTIDE SEQUENCE</scope>
    <source>
        <strain evidence="3">CF00136</strain>
    </source>
</reference>